<sequence length="95" mass="10588">MVKTISLGHEFAKGGCLYVQYARITQIAFAGSSHVLVNGVASAPLLAREFGFLHFWCDKGCQYGTRAAIGLWPEWGVFSFFLRGNAQWRSCVDRL</sequence>
<organism evidence="1 2">
    <name type="scientific">Acetobacter lambici</name>
    <dbReference type="NCBI Taxonomy" id="1332824"/>
    <lineage>
        <taxon>Bacteria</taxon>
        <taxon>Pseudomonadati</taxon>
        <taxon>Pseudomonadota</taxon>
        <taxon>Alphaproteobacteria</taxon>
        <taxon>Acetobacterales</taxon>
        <taxon>Acetobacteraceae</taxon>
        <taxon>Acetobacter</taxon>
    </lineage>
</organism>
<reference evidence="1 2" key="1">
    <citation type="submission" date="2022-06" db="EMBL/GenBank/DDBJ databases">
        <title>Acetobacer genomes from food samples.</title>
        <authorList>
            <person name="Sombolestani A."/>
        </authorList>
    </citation>
    <scope>NUCLEOTIDE SEQUENCE [LARGE SCALE GENOMIC DNA]</scope>
    <source>
        <strain evidence="1 2">R-83285</strain>
    </source>
</reference>
<dbReference type="EMBL" id="JAMYZZ010000013">
    <property type="protein sequence ID" value="MCP1258667.1"/>
    <property type="molecule type" value="Genomic_DNA"/>
</dbReference>
<dbReference type="Proteomes" id="UP001523528">
    <property type="component" value="Unassembled WGS sequence"/>
</dbReference>
<accession>A0ABT1F0C8</accession>
<keyword evidence="2" id="KW-1185">Reference proteome</keyword>
<gene>
    <name evidence="1" type="ORF">NKW50_08700</name>
</gene>
<evidence type="ECO:0000313" key="1">
    <source>
        <dbReference type="EMBL" id="MCP1258667.1"/>
    </source>
</evidence>
<comment type="caution">
    <text evidence="1">The sequence shown here is derived from an EMBL/GenBank/DDBJ whole genome shotgun (WGS) entry which is preliminary data.</text>
</comment>
<protein>
    <submittedName>
        <fullName evidence="1">Uncharacterized protein</fullName>
    </submittedName>
</protein>
<evidence type="ECO:0000313" key="2">
    <source>
        <dbReference type="Proteomes" id="UP001523528"/>
    </source>
</evidence>
<dbReference type="RefSeq" id="WP_253544012.1">
    <property type="nucleotide sequence ID" value="NZ_JAMYZZ010000013.1"/>
</dbReference>
<name>A0ABT1F0C8_9PROT</name>
<proteinExistence type="predicted"/>